<dbReference type="EMBL" id="CAICTM010000004">
    <property type="protein sequence ID" value="CAB9496397.1"/>
    <property type="molecule type" value="Genomic_DNA"/>
</dbReference>
<sequence length="210" mass="23495">METMSSDATNKGTMSKSGKHKQIQVHIRKSGGKSGFEVKSCKPSITVRELKDDVVASLQPSWEENNFTLRPEHIRLFRVVGDTIMPVGDEDDLVTSGENPPTTMATIEDEKKEESPEPKFIALEYFTTLPEDLFRTVSIRQISPVTYAAEGNGWTKAAPLCCAAYTETEWKRPWYGTKQGNFKAHGVSLRSLDTSETSMAGRRKALLSFW</sequence>
<comment type="caution">
    <text evidence="2">The sequence shown here is derived from an EMBL/GenBank/DDBJ whole genome shotgun (WGS) entry which is preliminary data.</text>
</comment>
<reference evidence="2" key="1">
    <citation type="submission" date="2020-06" db="EMBL/GenBank/DDBJ databases">
        <authorList>
            <consortium name="Plant Systems Biology data submission"/>
        </authorList>
    </citation>
    <scope>NUCLEOTIDE SEQUENCE</scope>
    <source>
        <strain evidence="2">D6</strain>
    </source>
</reference>
<name>A0A9N8D4P6_9STRA</name>
<feature type="compositionally biased region" description="Polar residues" evidence="1">
    <location>
        <begin position="1"/>
        <end position="16"/>
    </location>
</feature>
<organism evidence="2 3">
    <name type="scientific">Seminavis robusta</name>
    <dbReference type="NCBI Taxonomy" id="568900"/>
    <lineage>
        <taxon>Eukaryota</taxon>
        <taxon>Sar</taxon>
        <taxon>Stramenopiles</taxon>
        <taxon>Ochrophyta</taxon>
        <taxon>Bacillariophyta</taxon>
        <taxon>Bacillariophyceae</taxon>
        <taxon>Bacillariophycidae</taxon>
        <taxon>Naviculales</taxon>
        <taxon>Naviculaceae</taxon>
        <taxon>Seminavis</taxon>
    </lineage>
</organism>
<dbReference type="AlphaFoldDB" id="A0A9N8D4P6"/>
<dbReference type="Proteomes" id="UP001153069">
    <property type="component" value="Unassembled WGS sequence"/>
</dbReference>
<feature type="compositionally biased region" description="Basic residues" evidence="1">
    <location>
        <begin position="17"/>
        <end position="31"/>
    </location>
</feature>
<evidence type="ECO:0000256" key="1">
    <source>
        <dbReference type="SAM" id="MobiDB-lite"/>
    </source>
</evidence>
<feature type="region of interest" description="Disordered" evidence="1">
    <location>
        <begin position="1"/>
        <end position="35"/>
    </location>
</feature>
<keyword evidence="3" id="KW-1185">Reference proteome</keyword>
<evidence type="ECO:0000313" key="3">
    <source>
        <dbReference type="Proteomes" id="UP001153069"/>
    </source>
</evidence>
<protein>
    <submittedName>
        <fullName evidence="2">Uncharacterized protein</fullName>
    </submittedName>
</protein>
<gene>
    <name evidence="2" type="ORF">SEMRO_4_G003720.1</name>
</gene>
<proteinExistence type="predicted"/>
<evidence type="ECO:0000313" key="2">
    <source>
        <dbReference type="EMBL" id="CAB9496397.1"/>
    </source>
</evidence>
<accession>A0A9N8D4P6</accession>